<dbReference type="CDD" id="cd00555">
    <property type="entry name" value="Maf"/>
    <property type="match status" value="1"/>
</dbReference>
<dbReference type="InterPro" id="IPR029001">
    <property type="entry name" value="ITPase-like_fam"/>
</dbReference>
<dbReference type="GO" id="GO:0009117">
    <property type="term" value="P:nucleotide metabolic process"/>
    <property type="evidence" value="ECO:0007669"/>
    <property type="project" value="UniProtKB-KW"/>
</dbReference>
<dbReference type="RefSeq" id="WP_171321791.1">
    <property type="nucleotide sequence ID" value="NZ_JABFBC010000001.1"/>
</dbReference>
<evidence type="ECO:0000313" key="5">
    <source>
        <dbReference type="EMBL" id="NNU79096.1"/>
    </source>
</evidence>
<gene>
    <name evidence="5" type="ORF">HMH01_01475</name>
</gene>
<comment type="catalytic activity">
    <reaction evidence="4">
        <text>a ribonucleoside 5'-triphosphate + H2O = a ribonucleoside 5'-phosphate + diphosphate + H(+)</text>
        <dbReference type="Rhea" id="RHEA:23996"/>
        <dbReference type="ChEBI" id="CHEBI:15377"/>
        <dbReference type="ChEBI" id="CHEBI:15378"/>
        <dbReference type="ChEBI" id="CHEBI:33019"/>
        <dbReference type="ChEBI" id="CHEBI:58043"/>
        <dbReference type="ChEBI" id="CHEBI:61557"/>
        <dbReference type="EC" id="3.6.1.9"/>
    </reaction>
</comment>
<dbReference type="SUPFAM" id="SSF52972">
    <property type="entry name" value="ITPase-like"/>
    <property type="match status" value="1"/>
</dbReference>
<dbReference type="Pfam" id="PF02545">
    <property type="entry name" value="Maf"/>
    <property type="match status" value="1"/>
</dbReference>
<dbReference type="GO" id="GO:0047429">
    <property type="term" value="F:nucleoside triphosphate diphosphatase activity"/>
    <property type="evidence" value="ECO:0007669"/>
    <property type="project" value="UniProtKB-EC"/>
</dbReference>
<comment type="similarity">
    <text evidence="4">Belongs to the Maf family.</text>
</comment>
<evidence type="ECO:0000256" key="4">
    <source>
        <dbReference type="HAMAP-Rule" id="MF_00528"/>
    </source>
</evidence>
<keyword evidence="4" id="KW-0963">Cytoplasm</keyword>
<name>A0A849KYC1_9RHOB</name>
<keyword evidence="3 4" id="KW-0546">Nucleotide metabolism</keyword>
<proteinExistence type="inferred from homology"/>
<comment type="caution">
    <text evidence="5">The sequence shown here is derived from an EMBL/GenBank/DDBJ whole genome shotgun (WGS) entry which is preliminary data.</text>
</comment>
<dbReference type="AlphaFoldDB" id="A0A849KYC1"/>
<comment type="caution">
    <text evidence="4">Lacks conserved residue(s) required for the propagation of feature annotation.</text>
</comment>
<comment type="subcellular location">
    <subcellularLocation>
        <location evidence="4">Cytoplasm</location>
    </subcellularLocation>
</comment>
<dbReference type="InterPro" id="IPR003697">
    <property type="entry name" value="Maf-like"/>
</dbReference>
<evidence type="ECO:0000256" key="2">
    <source>
        <dbReference type="ARBA" id="ARBA00022801"/>
    </source>
</evidence>
<dbReference type="EMBL" id="JABFBC010000001">
    <property type="protein sequence ID" value="NNU79096.1"/>
    <property type="molecule type" value="Genomic_DNA"/>
</dbReference>
<comment type="catalytic activity">
    <reaction evidence="4">
        <text>a 2'-deoxyribonucleoside 5'-triphosphate + H2O = a 2'-deoxyribonucleoside 5'-phosphate + diphosphate + H(+)</text>
        <dbReference type="Rhea" id="RHEA:44644"/>
        <dbReference type="ChEBI" id="CHEBI:15377"/>
        <dbReference type="ChEBI" id="CHEBI:15378"/>
        <dbReference type="ChEBI" id="CHEBI:33019"/>
        <dbReference type="ChEBI" id="CHEBI:61560"/>
        <dbReference type="ChEBI" id="CHEBI:65317"/>
        <dbReference type="EC" id="3.6.1.9"/>
    </reaction>
</comment>
<feature type="active site" description="Proton acceptor" evidence="4">
    <location>
        <position position="77"/>
    </location>
</feature>
<organism evidence="5 6">
    <name type="scientific">Halovulum dunhuangense</name>
    <dbReference type="NCBI Taxonomy" id="1505036"/>
    <lineage>
        <taxon>Bacteria</taxon>
        <taxon>Pseudomonadati</taxon>
        <taxon>Pseudomonadota</taxon>
        <taxon>Alphaproteobacteria</taxon>
        <taxon>Rhodobacterales</taxon>
        <taxon>Paracoccaceae</taxon>
        <taxon>Halovulum</taxon>
    </lineage>
</organism>
<protein>
    <recommendedName>
        <fullName evidence="4">Nucleoside triphosphate pyrophosphatase</fullName>
        <ecNumber evidence="4">3.6.1.9</ecNumber>
    </recommendedName>
    <alternativeName>
        <fullName evidence="4">Nucleotide pyrophosphatase</fullName>
        <shortName evidence="4">Nucleotide PPase</shortName>
    </alternativeName>
</protein>
<evidence type="ECO:0000313" key="6">
    <source>
        <dbReference type="Proteomes" id="UP000572377"/>
    </source>
</evidence>
<dbReference type="PANTHER" id="PTHR43213">
    <property type="entry name" value="BIFUNCTIONAL DTTP/UTP PYROPHOSPHATASE/METHYLTRANSFERASE PROTEIN-RELATED"/>
    <property type="match status" value="1"/>
</dbReference>
<dbReference type="Gene3D" id="3.90.950.10">
    <property type="match status" value="1"/>
</dbReference>
<reference evidence="5 6" key="1">
    <citation type="submission" date="2020-05" db="EMBL/GenBank/DDBJ databases">
        <title>Gimesia benthica sp. nov., a novel planctomycete isolated from a deep-sea water sample of the Northwest Indian Ocean.</title>
        <authorList>
            <person name="Wang J."/>
            <person name="Ruan C."/>
            <person name="Song L."/>
            <person name="Zhu Y."/>
            <person name="Li A."/>
            <person name="Zheng X."/>
            <person name="Wang L."/>
            <person name="Lu Z."/>
            <person name="Huang Y."/>
            <person name="Du W."/>
            <person name="Zhou Y."/>
            <person name="Huang L."/>
            <person name="Dai X."/>
        </authorList>
    </citation>
    <scope>NUCLEOTIDE SEQUENCE [LARGE SCALE GENOMIC DNA]</scope>
    <source>
        <strain evidence="5 6">YYQ-30</strain>
    </source>
</reference>
<accession>A0A849KYC1</accession>
<dbReference type="HAMAP" id="MF_00528">
    <property type="entry name" value="Maf"/>
    <property type="match status" value="1"/>
</dbReference>
<dbReference type="Proteomes" id="UP000572377">
    <property type="component" value="Unassembled WGS sequence"/>
</dbReference>
<evidence type="ECO:0000256" key="1">
    <source>
        <dbReference type="ARBA" id="ARBA00001968"/>
    </source>
</evidence>
<comment type="function">
    <text evidence="4">Nucleoside triphosphate pyrophosphatase. May have a dual role in cell division arrest and in preventing the incorporation of modified nucleotides into cellular nucleic acids.</text>
</comment>
<sequence length="200" mass="22115">MTESRLVLASRSAARAALLRANHVDFEVVPARVDEAAVKEAMLADGAPGRDIADALAELKAQRVASRHPHRLVLGSDQVLVSNGRLFDKPATLEEAREQLLALRGTTHELLSAAVVFEDGHPVWRHVGRAQMIMRPFSDDFLERYILRHGDGLLATVGCYRLEEDGASLFSRVQGDYFSVLGLPLLEVLHFLRTRGILTE</sequence>
<evidence type="ECO:0000256" key="3">
    <source>
        <dbReference type="ARBA" id="ARBA00023080"/>
    </source>
</evidence>
<keyword evidence="2 4" id="KW-0378">Hydrolase</keyword>
<dbReference type="GO" id="GO:0005737">
    <property type="term" value="C:cytoplasm"/>
    <property type="evidence" value="ECO:0007669"/>
    <property type="project" value="UniProtKB-SubCell"/>
</dbReference>
<dbReference type="PANTHER" id="PTHR43213:SF5">
    <property type="entry name" value="BIFUNCTIONAL DTTP_UTP PYROPHOSPHATASE_METHYLTRANSFERASE PROTEIN-RELATED"/>
    <property type="match status" value="1"/>
</dbReference>
<dbReference type="EC" id="3.6.1.9" evidence="4"/>
<dbReference type="PIRSF" id="PIRSF006305">
    <property type="entry name" value="Maf"/>
    <property type="match status" value="1"/>
</dbReference>
<keyword evidence="6" id="KW-1185">Reference proteome</keyword>
<comment type="cofactor">
    <cofactor evidence="1 4">
        <name>a divalent metal cation</name>
        <dbReference type="ChEBI" id="CHEBI:60240"/>
    </cofactor>
</comment>